<evidence type="ECO:0000313" key="4">
    <source>
        <dbReference type="Proteomes" id="UP001303222"/>
    </source>
</evidence>
<gene>
    <name evidence="3" type="ORF">QBC32DRAFT_357140</name>
</gene>
<keyword evidence="2" id="KW-0812">Transmembrane</keyword>
<reference evidence="3" key="2">
    <citation type="submission" date="2023-06" db="EMBL/GenBank/DDBJ databases">
        <authorList>
            <consortium name="Lawrence Berkeley National Laboratory"/>
            <person name="Mondo S.J."/>
            <person name="Hensen N."/>
            <person name="Bonometti L."/>
            <person name="Westerberg I."/>
            <person name="Brannstrom I.O."/>
            <person name="Guillou S."/>
            <person name="Cros-Aarteil S."/>
            <person name="Calhoun S."/>
            <person name="Haridas S."/>
            <person name="Kuo A."/>
            <person name="Pangilinan J."/>
            <person name="Riley R."/>
            <person name="Labutti K."/>
            <person name="Andreopoulos B."/>
            <person name="Lipzen A."/>
            <person name="Chen C."/>
            <person name="Yanf M."/>
            <person name="Daum C."/>
            <person name="Ng V."/>
            <person name="Clum A."/>
            <person name="Steindorff A."/>
            <person name="Ohm R."/>
            <person name="Martin F."/>
            <person name="Silar P."/>
            <person name="Natvig D."/>
            <person name="Lalanne C."/>
            <person name="Gautier V."/>
            <person name="Ament-Velasquez S.L."/>
            <person name="Kruys A."/>
            <person name="Hutchinson M.I."/>
            <person name="Powell A.J."/>
            <person name="Barry K."/>
            <person name="Miller A.N."/>
            <person name="Grigoriev I.V."/>
            <person name="Debuchy R."/>
            <person name="Gladieux P."/>
            <person name="Thoren M.H."/>
            <person name="Johannesson H."/>
        </authorList>
    </citation>
    <scope>NUCLEOTIDE SEQUENCE</scope>
    <source>
        <strain evidence="3">CBS 626.80</strain>
    </source>
</reference>
<dbReference type="EMBL" id="MU859614">
    <property type="protein sequence ID" value="KAK3946637.1"/>
    <property type="molecule type" value="Genomic_DNA"/>
</dbReference>
<keyword evidence="2" id="KW-1133">Transmembrane helix</keyword>
<feature type="compositionally biased region" description="Polar residues" evidence="1">
    <location>
        <begin position="217"/>
        <end position="230"/>
    </location>
</feature>
<feature type="transmembrane region" description="Helical" evidence="2">
    <location>
        <begin position="100"/>
        <end position="118"/>
    </location>
</feature>
<proteinExistence type="predicted"/>
<feature type="compositionally biased region" description="Acidic residues" evidence="1">
    <location>
        <begin position="429"/>
        <end position="441"/>
    </location>
</feature>
<feature type="region of interest" description="Disordered" evidence="1">
    <location>
        <begin position="429"/>
        <end position="454"/>
    </location>
</feature>
<organism evidence="3 4">
    <name type="scientific">Pseudoneurospora amorphoporcata</name>
    <dbReference type="NCBI Taxonomy" id="241081"/>
    <lineage>
        <taxon>Eukaryota</taxon>
        <taxon>Fungi</taxon>
        <taxon>Dikarya</taxon>
        <taxon>Ascomycota</taxon>
        <taxon>Pezizomycotina</taxon>
        <taxon>Sordariomycetes</taxon>
        <taxon>Sordariomycetidae</taxon>
        <taxon>Sordariales</taxon>
        <taxon>Sordariaceae</taxon>
        <taxon>Pseudoneurospora</taxon>
    </lineage>
</organism>
<keyword evidence="2" id="KW-0472">Membrane</keyword>
<keyword evidence="4" id="KW-1185">Reference proteome</keyword>
<sequence>MSRSEDDGLFSRNLPEFVTANQKRKRITSDSFATRPHGMREFYDRNTNDYATAPIFAYDDSFEPIPRFSDDLIAKTEPRREVGLRDCTSAMLALEAVTRLMYLITGLLILILRLVVFLTRGVRVTYDLGQSVFDNNREEISFFETAHVEHRPYVSTMINSDTIPASSTAESAVDTPGSVEYRDPNPIIASDSEGEEEKKPIIVIDPHDPNDNDKSVKSTNDTPSVSTRTSLPLTAPQATTMTTPFLRTPFPKPREYAGLALFNGSNVTEYLRYFNECCEDYGIIQDKALVEHWFRWCDIETRGVAEGLAEDNDYNWEAFTRALRAQFKHKDPRQRESPAAELRDFYLSHIESTKEGLIKALDRHDRLLAKQPRSKIKEIRRAAPSQFFPMFSKSLKRLFRNRLSKSSEEIKEMDYLEFREKLIEILNDDFDSEDEGSDSDAPEPPKKVKSKNPA</sequence>
<dbReference type="Proteomes" id="UP001303222">
    <property type="component" value="Unassembled WGS sequence"/>
</dbReference>
<feature type="region of interest" description="Disordered" evidence="1">
    <location>
        <begin position="164"/>
        <end position="230"/>
    </location>
</feature>
<name>A0AAN6SA37_9PEZI</name>
<evidence type="ECO:0000256" key="1">
    <source>
        <dbReference type="SAM" id="MobiDB-lite"/>
    </source>
</evidence>
<dbReference type="AlphaFoldDB" id="A0AAN6SA37"/>
<evidence type="ECO:0000313" key="3">
    <source>
        <dbReference type="EMBL" id="KAK3946637.1"/>
    </source>
</evidence>
<reference evidence="3" key="1">
    <citation type="journal article" date="2023" name="Mol. Phylogenet. Evol.">
        <title>Genome-scale phylogeny and comparative genomics of the fungal order Sordariales.</title>
        <authorList>
            <person name="Hensen N."/>
            <person name="Bonometti L."/>
            <person name="Westerberg I."/>
            <person name="Brannstrom I.O."/>
            <person name="Guillou S."/>
            <person name="Cros-Aarteil S."/>
            <person name="Calhoun S."/>
            <person name="Haridas S."/>
            <person name="Kuo A."/>
            <person name="Mondo S."/>
            <person name="Pangilinan J."/>
            <person name="Riley R."/>
            <person name="LaButti K."/>
            <person name="Andreopoulos B."/>
            <person name="Lipzen A."/>
            <person name="Chen C."/>
            <person name="Yan M."/>
            <person name="Daum C."/>
            <person name="Ng V."/>
            <person name="Clum A."/>
            <person name="Steindorff A."/>
            <person name="Ohm R.A."/>
            <person name="Martin F."/>
            <person name="Silar P."/>
            <person name="Natvig D.O."/>
            <person name="Lalanne C."/>
            <person name="Gautier V."/>
            <person name="Ament-Velasquez S.L."/>
            <person name="Kruys A."/>
            <person name="Hutchinson M.I."/>
            <person name="Powell A.J."/>
            <person name="Barry K."/>
            <person name="Miller A.N."/>
            <person name="Grigoriev I.V."/>
            <person name="Debuchy R."/>
            <person name="Gladieux P."/>
            <person name="Hiltunen Thoren M."/>
            <person name="Johannesson H."/>
        </authorList>
    </citation>
    <scope>NUCLEOTIDE SEQUENCE</scope>
    <source>
        <strain evidence="3">CBS 626.80</strain>
    </source>
</reference>
<protein>
    <submittedName>
        <fullName evidence="3">Uncharacterized protein</fullName>
    </submittedName>
</protein>
<accession>A0AAN6SA37</accession>
<evidence type="ECO:0000256" key="2">
    <source>
        <dbReference type="SAM" id="Phobius"/>
    </source>
</evidence>
<comment type="caution">
    <text evidence="3">The sequence shown here is derived from an EMBL/GenBank/DDBJ whole genome shotgun (WGS) entry which is preliminary data.</text>
</comment>
<feature type="compositionally biased region" description="Basic and acidic residues" evidence="1">
    <location>
        <begin position="196"/>
        <end position="216"/>
    </location>
</feature>